<evidence type="ECO:0000313" key="3">
    <source>
        <dbReference type="Proteomes" id="UP000244180"/>
    </source>
</evidence>
<dbReference type="EMBL" id="PEBV01000003">
    <property type="protein sequence ID" value="PTQ54624.1"/>
    <property type="molecule type" value="Genomic_DNA"/>
</dbReference>
<protein>
    <submittedName>
        <fullName evidence="2">NADPH:quinone oxidoreductase 2</fullName>
    </submittedName>
</protein>
<proteinExistence type="predicted"/>
<organism evidence="2 3">
    <name type="scientific">Hydrogenibacillus schlegelii</name>
    <name type="common">Bacillus schlegelii</name>
    <dbReference type="NCBI Taxonomy" id="1484"/>
    <lineage>
        <taxon>Bacteria</taxon>
        <taxon>Bacillati</taxon>
        <taxon>Bacillota</taxon>
        <taxon>Bacilli</taxon>
        <taxon>Bacillales</taxon>
        <taxon>Bacillales Family X. Incertae Sedis</taxon>
        <taxon>Hydrogenibacillus</taxon>
    </lineage>
</organism>
<dbReference type="AlphaFoldDB" id="A0A2T5GEK7"/>
<dbReference type="InterPro" id="IPR052718">
    <property type="entry name" value="NmrA-type_oxidoreductase"/>
</dbReference>
<accession>A0A2T5GEK7</accession>
<dbReference type="RefSeq" id="WP_272999619.1">
    <property type="nucleotide sequence ID" value="NZ_PEBV01000003.1"/>
</dbReference>
<feature type="domain" description="NAD(P)-binding" evidence="1">
    <location>
        <begin position="6"/>
        <end position="183"/>
    </location>
</feature>
<dbReference type="InterPro" id="IPR016040">
    <property type="entry name" value="NAD(P)-bd_dom"/>
</dbReference>
<name>A0A2T5GEK7_HYDSH</name>
<dbReference type="Gene3D" id="3.40.50.720">
    <property type="entry name" value="NAD(P)-binding Rossmann-like Domain"/>
    <property type="match status" value="1"/>
</dbReference>
<dbReference type="InterPro" id="IPR036291">
    <property type="entry name" value="NAD(P)-bd_dom_sf"/>
</dbReference>
<dbReference type="CDD" id="cd05269">
    <property type="entry name" value="TMR_SDR_a"/>
    <property type="match status" value="1"/>
</dbReference>
<dbReference type="PANTHER" id="PTHR47129">
    <property type="entry name" value="QUINONE OXIDOREDUCTASE 2"/>
    <property type="match status" value="1"/>
</dbReference>
<dbReference type="Proteomes" id="UP000244180">
    <property type="component" value="Unassembled WGS sequence"/>
</dbReference>
<dbReference type="Pfam" id="PF13460">
    <property type="entry name" value="NAD_binding_10"/>
    <property type="match status" value="1"/>
</dbReference>
<sequence>MIAVTGATGKLGRLVIASLLQRIPANEIVAAVRNPGKAAELAAQGVTIREADYTRPATLEAAFAGIDKLLLISSSEIGQRVQHHRNVIDAARRAGVKLFVYTSLLHADTSQINLAEEHRQTEAAILASGLPYVILRNGWYTENYEDTVRSAVQNGVLVGSAGDGRISSASRADYAEAAAVVLTSEGHEGKVYELAGDEAWTMDDLAREISRQVGRDIPYRNVDPGEYASLLIRSGIPEAYARMIADWDVAIAAGSLFDDGRQLSALIQRPTTPMARTVEAWLKQNR</sequence>
<reference evidence="2 3" key="1">
    <citation type="submission" date="2017-08" db="EMBL/GenBank/DDBJ databases">
        <title>Burning lignite coal seam in the remote Altai Mountains harbors a hydrogen-driven thermophilic microbial community.</title>
        <authorList>
            <person name="Kadnikov V.V."/>
            <person name="Mardanov A.V."/>
            <person name="Ivasenko D."/>
            <person name="Beletsky A.V."/>
            <person name="Karnachuk O.V."/>
            <person name="Ravin N.V."/>
        </authorList>
    </citation>
    <scope>NUCLEOTIDE SEQUENCE [LARGE SCALE GENOMIC DNA]</scope>
    <source>
        <strain evidence="2">AL33</strain>
    </source>
</reference>
<evidence type="ECO:0000313" key="2">
    <source>
        <dbReference type="EMBL" id="PTQ54624.1"/>
    </source>
</evidence>
<comment type="caution">
    <text evidence="2">The sequence shown here is derived from an EMBL/GenBank/DDBJ whole genome shotgun (WGS) entry which is preliminary data.</text>
</comment>
<dbReference type="SUPFAM" id="SSF51735">
    <property type="entry name" value="NAD(P)-binding Rossmann-fold domains"/>
    <property type="match status" value="1"/>
</dbReference>
<gene>
    <name evidence="2" type="ORF">HSCHL_0203</name>
</gene>
<evidence type="ECO:0000259" key="1">
    <source>
        <dbReference type="Pfam" id="PF13460"/>
    </source>
</evidence>
<dbReference type="Gene3D" id="3.90.25.10">
    <property type="entry name" value="UDP-galactose 4-epimerase, domain 1"/>
    <property type="match status" value="1"/>
</dbReference>
<dbReference type="PANTHER" id="PTHR47129:SF1">
    <property type="entry name" value="NMRA-LIKE DOMAIN-CONTAINING PROTEIN"/>
    <property type="match status" value="1"/>
</dbReference>